<dbReference type="CDD" id="cd00229">
    <property type="entry name" value="SGNH_hydrolase"/>
    <property type="match status" value="1"/>
</dbReference>
<accession>A0A1I1YH06</accession>
<organism evidence="3 4">
    <name type="scientific">Sulfitobacter brevis</name>
    <dbReference type="NCBI Taxonomy" id="74348"/>
    <lineage>
        <taxon>Bacteria</taxon>
        <taxon>Pseudomonadati</taxon>
        <taxon>Pseudomonadota</taxon>
        <taxon>Alphaproteobacteria</taxon>
        <taxon>Rhodobacterales</taxon>
        <taxon>Roseobacteraceae</taxon>
        <taxon>Sulfitobacter</taxon>
    </lineage>
</organism>
<dbReference type="OrthoDB" id="7840049at2"/>
<proteinExistence type="predicted"/>
<gene>
    <name evidence="3" type="ORF">SAMN04488523_105255</name>
</gene>
<dbReference type="EMBL" id="FOMW01000005">
    <property type="protein sequence ID" value="SFE18612.1"/>
    <property type="molecule type" value="Genomic_DNA"/>
</dbReference>
<dbReference type="GO" id="GO:0016788">
    <property type="term" value="F:hydrolase activity, acting on ester bonds"/>
    <property type="evidence" value="ECO:0007669"/>
    <property type="project" value="UniProtKB-ARBA"/>
</dbReference>
<dbReference type="SUPFAM" id="SSF52266">
    <property type="entry name" value="SGNH hydrolase"/>
    <property type="match status" value="1"/>
</dbReference>
<dbReference type="PROSITE" id="PS51257">
    <property type="entry name" value="PROKAR_LIPOPROTEIN"/>
    <property type="match status" value="1"/>
</dbReference>
<dbReference type="InterPro" id="IPR013830">
    <property type="entry name" value="SGNH_hydro"/>
</dbReference>
<feature type="signal peptide" evidence="1">
    <location>
        <begin position="1"/>
        <end position="21"/>
    </location>
</feature>
<dbReference type="RefSeq" id="WP_093923497.1">
    <property type="nucleotide sequence ID" value="NZ_FOMW01000005.1"/>
</dbReference>
<dbReference type="Pfam" id="PF13472">
    <property type="entry name" value="Lipase_GDSL_2"/>
    <property type="match status" value="1"/>
</dbReference>
<dbReference type="AlphaFoldDB" id="A0A1I1YH06"/>
<dbReference type="STRING" id="74348.SAMN04488523_105255"/>
<reference evidence="4" key="1">
    <citation type="submission" date="2016-10" db="EMBL/GenBank/DDBJ databases">
        <authorList>
            <person name="Varghese N."/>
            <person name="Submissions S."/>
        </authorList>
    </citation>
    <scope>NUCLEOTIDE SEQUENCE [LARGE SCALE GENOMIC DNA]</scope>
    <source>
        <strain evidence="4">DSM 11443</strain>
    </source>
</reference>
<keyword evidence="1" id="KW-0732">Signal</keyword>
<evidence type="ECO:0000256" key="1">
    <source>
        <dbReference type="SAM" id="SignalP"/>
    </source>
</evidence>
<evidence type="ECO:0000313" key="4">
    <source>
        <dbReference type="Proteomes" id="UP000198977"/>
    </source>
</evidence>
<protein>
    <submittedName>
        <fullName evidence="3">Lysophospholipase L1</fullName>
    </submittedName>
</protein>
<sequence>MRPVVSAILLALMLTACTDPAPRGGGDIVVIGDSVMAWNGTSGASIPDTMAKTLERPVISRAVAGAQFDNASGLAGAVGFDIQRQMPEGRWNWVVMNGGANDLASDCGCGACDAVVDGLISPDATTGAIPAFIRKVRASTGAQVLWMGYYAGSGQGSFAGCRDDLVEMENRIARFAAGQSGVTFADSEDVIDRKDRAQFAGDNTHPSPKGSALIGRYLAEQIARRDPRSQTRR</sequence>
<name>A0A1I1YH06_9RHOB</name>
<dbReference type="Proteomes" id="UP000198977">
    <property type="component" value="Unassembled WGS sequence"/>
</dbReference>
<keyword evidence="4" id="KW-1185">Reference proteome</keyword>
<dbReference type="InterPro" id="IPR036514">
    <property type="entry name" value="SGNH_hydro_sf"/>
</dbReference>
<feature type="domain" description="SGNH hydrolase-type esterase" evidence="2">
    <location>
        <begin position="30"/>
        <end position="212"/>
    </location>
</feature>
<dbReference type="Gene3D" id="3.40.50.1110">
    <property type="entry name" value="SGNH hydrolase"/>
    <property type="match status" value="1"/>
</dbReference>
<feature type="chain" id="PRO_5011698631" evidence="1">
    <location>
        <begin position="22"/>
        <end position="233"/>
    </location>
</feature>
<evidence type="ECO:0000259" key="2">
    <source>
        <dbReference type="Pfam" id="PF13472"/>
    </source>
</evidence>
<evidence type="ECO:0000313" key="3">
    <source>
        <dbReference type="EMBL" id="SFE18612.1"/>
    </source>
</evidence>